<dbReference type="RefSeq" id="XP_012915201.1">
    <property type="nucleotide sequence ID" value="XM_013059747.2"/>
</dbReference>
<protein>
    <recommendedName>
        <fullName evidence="3">BH3-interacting domain death agonist</fullName>
    </recommendedName>
</protein>
<dbReference type="Proteomes" id="UP000000715">
    <property type="component" value="Unplaced"/>
</dbReference>
<keyword evidence="8" id="KW-0472">Membrane</keyword>
<evidence type="ECO:0000256" key="2">
    <source>
        <dbReference type="ARBA" id="ARBA00004496"/>
    </source>
</evidence>
<name>A0A8U0TFR5_MUSPF</name>
<evidence type="ECO:0000256" key="1">
    <source>
        <dbReference type="ARBA" id="ARBA00004294"/>
    </source>
</evidence>
<keyword evidence="5" id="KW-0053">Apoptosis</keyword>
<dbReference type="Gene3D" id="1.10.437.10">
    <property type="entry name" value="Blc2-like"/>
    <property type="match status" value="1"/>
</dbReference>
<organism evidence="9 10">
    <name type="scientific">Mustela putorius furo</name>
    <name type="common">European domestic ferret</name>
    <name type="synonym">Mustela furo</name>
    <dbReference type="NCBI Taxonomy" id="9669"/>
    <lineage>
        <taxon>Eukaryota</taxon>
        <taxon>Metazoa</taxon>
        <taxon>Chordata</taxon>
        <taxon>Craniata</taxon>
        <taxon>Vertebrata</taxon>
        <taxon>Euteleostomi</taxon>
        <taxon>Mammalia</taxon>
        <taxon>Eutheria</taxon>
        <taxon>Laurasiatheria</taxon>
        <taxon>Carnivora</taxon>
        <taxon>Caniformia</taxon>
        <taxon>Musteloidea</taxon>
        <taxon>Mustelidae</taxon>
        <taxon>Mustelinae</taxon>
        <taxon>Mustela</taxon>
    </lineage>
</organism>
<accession>A0A8U0TFR5</accession>
<dbReference type="SUPFAM" id="SSF56854">
    <property type="entry name" value="Bcl-2 inhibitors of programmed cell death"/>
    <property type="match status" value="1"/>
</dbReference>
<dbReference type="GO" id="GO:0090200">
    <property type="term" value="P:positive regulation of release of cytochrome c from mitochondria"/>
    <property type="evidence" value="ECO:0007669"/>
    <property type="project" value="TreeGrafter"/>
</dbReference>
<comment type="subcellular location">
    <subcellularLocation>
        <location evidence="2">Cytoplasm</location>
    </subcellularLocation>
    <subcellularLocation>
        <location evidence="1">Mitochondrion outer membrane</location>
    </subcellularLocation>
</comment>
<gene>
    <name evidence="10" type="primary">LOC101681070</name>
</gene>
<evidence type="ECO:0000256" key="6">
    <source>
        <dbReference type="ARBA" id="ARBA00022787"/>
    </source>
</evidence>
<dbReference type="PANTHER" id="PTHR35447">
    <property type="entry name" value="BH3-INTERACTING DOMAIN DEATH AGONIST"/>
    <property type="match status" value="1"/>
</dbReference>
<evidence type="ECO:0000256" key="8">
    <source>
        <dbReference type="ARBA" id="ARBA00023136"/>
    </source>
</evidence>
<dbReference type="InterPro" id="IPR010479">
    <property type="entry name" value="BID"/>
</dbReference>
<evidence type="ECO:0000256" key="3">
    <source>
        <dbReference type="ARBA" id="ARBA00015802"/>
    </source>
</evidence>
<dbReference type="InterPro" id="IPR036834">
    <property type="entry name" value="Bcl-2-like_sf"/>
</dbReference>
<dbReference type="PANTHER" id="PTHR35447:SF1">
    <property type="entry name" value="BH3-INTERACTING DOMAIN DEATH AGONIST"/>
    <property type="match status" value="1"/>
</dbReference>
<dbReference type="GO" id="GO:2001238">
    <property type="term" value="P:positive regulation of extrinsic apoptotic signaling pathway"/>
    <property type="evidence" value="ECO:0007669"/>
    <property type="project" value="TreeGrafter"/>
</dbReference>
<dbReference type="KEGG" id="mpuf:101681070"/>
<evidence type="ECO:0000256" key="7">
    <source>
        <dbReference type="ARBA" id="ARBA00023128"/>
    </source>
</evidence>
<dbReference type="Pfam" id="PF06393">
    <property type="entry name" value="BID"/>
    <property type="match status" value="1"/>
</dbReference>
<evidence type="ECO:0000313" key="9">
    <source>
        <dbReference type="Proteomes" id="UP000000715"/>
    </source>
</evidence>
<sequence>MDRSIHPGLVNNLATEFTNRRLSEEDRRQCLAAALERVMQTYPTDMEDEKTMLILAMFLAKKVADHTPYLLREVFRTTVNFINQNLFTYVRNLVRNDMD</sequence>
<dbReference type="GeneID" id="101681070"/>
<dbReference type="GO" id="GO:0008637">
    <property type="term" value="P:apoptotic mitochondrial changes"/>
    <property type="evidence" value="ECO:0007669"/>
    <property type="project" value="TreeGrafter"/>
</dbReference>
<dbReference type="OrthoDB" id="9941774at2759"/>
<keyword evidence="4" id="KW-0963">Cytoplasm</keyword>
<dbReference type="GO" id="GO:0005741">
    <property type="term" value="C:mitochondrial outer membrane"/>
    <property type="evidence" value="ECO:0007669"/>
    <property type="project" value="UniProtKB-SubCell"/>
</dbReference>
<keyword evidence="9" id="KW-1185">Reference proteome</keyword>
<dbReference type="GO" id="GO:2001244">
    <property type="term" value="P:positive regulation of intrinsic apoptotic signaling pathway"/>
    <property type="evidence" value="ECO:0007669"/>
    <property type="project" value="TreeGrafter"/>
</dbReference>
<proteinExistence type="predicted"/>
<keyword evidence="7" id="KW-0496">Mitochondrion</keyword>
<keyword evidence="6" id="KW-1000">Mitochondrion outer membrane</keyword>
<evidence type="ECO:0000313" key="10">
    <source>
        <dbReference type="RefSeq" id="XP_012915201.1"/>
    </source>
</evidence>
<evidence type="ECO:0000256" key="5">
    <source>
        <dbReference type="ARBA" id="ARBA00022703"/>
    </source>
</evidence>
<reference evidence="10" key="1">
    <citation type="submission" date="2025-08" db="UniProtKB">
        <authorList>
            <consortium name="RefSeq"/>
        </authorList>
    </citation>
    <scope>IDENTIFICATION</scope>
    <source>
        <tissue evidence="10">Brain</tissue>
    </source>
</reference>
<dbReference type="AlphaFoldDB" id="A0A8U0TFR5"/>
<dbReference type="GO" id="GO:0005829">
    <property type="term" value="C:cytosol"/>
    <property type="evidence" value="ECO:0007669"/>
    <property type="project" value="TreeGrafter"/>
</dbReference>
<evidence type="ECO:0000256" key="4">
    <source>
        <dbReference type="ARBA" id="ARBA00022490"/>
    </source>
</evidence>